<dbReference type="Pfam" id="PF00787">
    <property type="entry name" value="PX"/>
    <property type="match status" value="1"/>
</dbReference>
<feature type="region of interest" description="Disordered" evidence="1">
    <location>
        <begin position="1"/>
        <end position="70"/>
    </location>
</feature>
<dbReference type="InterPro" id="IPR001683">
    <property type="entry name" value="PX_dom"/>
</dbReference>
<feature type="domain" description="PX" evidence="2">
    <location>
        <begin position="85"/>
        <end position="205"/>
    </location>
</feature>
<dbReference type="GO" id="GO:0042147">
    <property type="term" value="P:retrograde transport, endosome to Golgi"/>
    <property type="evidence" value="ECO:0007669"/>
    <property type="project" value="TreeGrafter"/>
</dbReference>
<feature type="compositionally biased region" description="Polar residues" evidence="1">
    <location>
        <begin position="43"/>
        <end position="56"/>
    </location>
</feature>
<dbReference type="InterPro" id="IPR027267">
    <property type="entry name" value="AH/BAR_dom_sf"/>
</dbReference>
<evidence type="ECO:0000259" key="2">
    <source>
        <dbReference type="PROSITE" id="PS50195"/>
    </source>
</evidence>
<feature type="region of interest" description="Disordered" evidence="1">
    <location>
        <begin position="455"/>
        <end position="508"/>
    </location>
</feature>
<reference evidence="3" key="1">
    <citation type="journal article" date="2021" name="Open Biol.">
        <title>Shared evolutionary footprints suggest mitochondrial oxidative damage underlies multiple complex I losses in fungi.</title>
        <authorList>
            <person name="Schikora-Tamarit M.A."/>
            <person name="Marcet-Houben M."/>
            <person name="Nosek J."/>
            <person name="Gabaldon T."/>
        </authorList>
    </citation>
    <scope>NUCLEOTIDE SEQUENCE</scope>
    <source>
        <strain evidence="3">CBS6075</strain>
    </source>
</reference>
<dbReference type="AlphaFoldDB" id="A0A9P8SZS2"/>
<accession>A0A9P8SZS2</accession>
<dbReference type="GO" id="GO:0032266">
    <property type="term" value="F:phosphatidylinositol-3-phosphate binding"/>
    <property type="evidence" value="ECO:0007669"/>
    <property type="project" value="TreeGrafter"/>
</dbReference>
<dbReference type="PROSITE" id="PS50195">
    <property type="entry name" value="PX"/>
    <property type="match status" value="1"/>
</dbReference>
<dbReference type="InterPro" id="IPR053055">
    <property type="entry name" value="VPS17"/>
</dbReference>
<dbReference type="PANTHER" id="PTHR47433">
    <property type="entry name" value="VACUOLAR PROTEIN SORTING-ASSOCIATED PROTEIN 17"/>
    <property type="match status" value="1"/>
</dbReference>
<dbReference type="PANTHER" id="PTHR47433:SF1">
    <property type="entry name" value="VACUOLAR PROTEIN SORTING-ASSOCIATED PROTEIN 17"/>
    <property type="match status" value="1"/>
</dbReference>
<dbReference type="GO" id="GO:0005768">
    <property type="term" value="C:endosome"/>
    <property type="evidence" value="ECO:0007669"/>
    <property type="project" value="TreeGrafter"/>
</dbReference>
<dbReference type="RefSeq" id="XP_046057896.1">
    <property type="nucleotide sequence ID" value="XM_046208780.1"/>
</dbReference>
<dbReference type="Gene3D" id="3.30.1520.10">
    <property type="entry name" value="Phox-like domain"/>
    <property type="match status" value="1"/>
</dbReference>
<dbReference type="EMBL" id="JAEUBE010000511">
    <property type="protein sequence ID" value="KAH3660185.1"/>
    <property type="molecule type" value="Genomic_DNA"/>
</dbReference>
<dbReference type="SMART" id="SM00312">
    <property type="entry name" value="PX"/>
    <property type="match status" value="1"/>
</dbReference>
<dbReference type="GeneID" id="70239354"/>
<dbReference type="GO" id="GO:0005829">
    <property type="term" value="C:cytosol"/>
    <property type="evidence" value="ECO:0007669"/>
    <property type="project" value="GOC"/>
</dbReference>
<protein>
    <recommendedName>
        <fullName evidence="2">PX domain-containing protein</fullName>
    </recommendedName>
</protein>
<reference evidence="3" key="2">
    <citation type="submission" date="2021-01" db="EMBL/GenBank/DDBJ databases">
        <authorList>
            <person name="Schikora-Tamarit M.A."/>
        </authorList>
    </citation>
    <scope>NUCLEOTIDE SEQUENCE</scope>
    <source>
        <strain evidence="3">CBS6075</strain>
    </source>
</reference>
<dbReference type="GO" id="GO:0006886">
    <property type="term" value="P:intracellular protein transport"/>
    <property type="evidence" value="ECO:0007669"/>
    <property type="project" value="TreeGrafter"/>
</dbReference>
<organism evidence="3 4">
    <name type="scientific">Ogataea philodendri</name>
    <dbReference type="NCBI Taxonomy" id="1378263"/>
    <lineage>
        <taxon>Eukaryota</taxon>
        <taxon>Fungi</taxon>
        <taxon>Dikarya</taxon>
        <taxon>Ascomycota</taxon>
        <taxon>Saccharomycotina</taxon>
        <taxon>Pichiomycetes</taxon>
        <taxon>Pichiales</taxon>
        <taxon>Pichiaceae</taxon>
        <taxon>Ogataea</taxon>
    </lineage>
</organism>
<dbReference type="OrthoDB" id="9976382at2759"/>
<evidence type="ECO:0000256" key="1">
    <source>
        <dbReference type="SAM" id="MobiDB-lite"/>
    </source>
</evidence>
<dbReference type="GO" id="GO:0030905">
    <property type="term" value="C:retromer, tubulation complex"/>
    <property type="evidence" value="ECO:0007669"/>
    <property type="project" value="TreeGrafter"/>
</dbReference>
<dbReference type="SUPFAM" id="SSF64268">
    <property type="entry name" value="PX domain"/>
    <property type="match status" value="1"/>
</dbReference>
<keyword evidence="4" id="KW-1185">Reference proteome</keyword>
<gene>
    <name evidence="3" type="ORF">OGAPHI_007390</name>
</gene>
<comment type="caution">
    <text evidence="3">The sequence shown here is derived from an EMBL/GenBank/DDBJ whole genome shotgun (WGS) entry which is preliminary data.</text>
</comment>
<dbReference type="Proteomes" id="UP000769157">
    <property type="component" value="Unassembled WGS sequence"/>
</dbReference>
<name>A0A9P8SZS2_9ASCO</name>
<dbReference type="InterPro" id="IPR036871">
    <property type="entry name" value="PX_dom_sf"/>
</dbReference>
<proteinExistence type="predicted"/>
<sequence>MTSAVPYEPDDFDNNPFAESSVIFQPPEQGSSEPEEPQEQSSTLSGNEEASQSQQPRELDSPFNHKPTDEDLKRYLPERLNKSSFQLAIKVVEIGNRGSEMAKNPVFVLAASVQNIPGFRKSTYKDVRRSYKELEALYRYLIYNNIEVFVPAFPVIPTIYNVGSPEFVSTLHKSVQVWFNRVCSNPILIRNQEFTLFLDQNDFSYTPSKTKPNSSSVMATGFKRRTLKQFQPPYDASQELASYRPMIKSIYLASQKIVEKLDKLLRLQKSSCNVNADFYNKLAGFQELEESSEMSKMWVKLNKVLQLYNEMDLVEGVGLSANLTDLFQLLTDDCYNIKESLTNRHLLMRELLNAEDNTKKRHSTIARLKTKSIIDPVKVDEAIRALELASNYEKELKYQVKRTTYEMLLEADEFLVYLTGVARKTFKMIAQQQIQQQRKKLHLLDTNKLIHPTESLSRLGRESMVQNSKNESGSRDSSDPWNSRPKKKFETEIAEPLSADSSLKDDTNDQLARVDAKSAASLLANSSF</sequence>
<dbReference type="Gene3D" id="1.20.1270.60">
    <property type="entry name" value="Arfaptin homology (AH) domain/BAR domain"/>
    <property type="match status" value="1"/>
</dbReference>
<evidence type="ECO:0000313" key="3">
    <source>
        <dbReference type="EMBL" id="KAH3660185.1"/>
    </source>
</evidence>
<evidence type="ECO:0000313" key="4">
    <source>
        <dbReference type="Proteomes" id="UP000769157"/>
    </source>
</evidence>